<evidence type="ECO:0000256" key="1">
    <source>
        <dbReference type="SAM" id="MobiDB-lite"/>
    </source>
</evidence>
<dbReference type="Proteomes" id="UP000183982">
    <property type="component" value="Unassembled WGS sequence"/>
</dbReference>
<accession>A0A1M6FV58</accession>
<feature type="compositionally biased region" description="Basic and acidic residues" evidence="1">
    <location>
        <begin position="50"/>
        <end position="83"/>
    </location>
</feature>
<dbReference type="RefSeq" id="WP_073250292.1">
    <property type="nucleotide sequence ID" value="NZ_FQZQ01000004.1"/>
</dbReference>
<keyword evidence="2" id="KW-0732">Signal</keyword>
<feature type="region of interest" description="Disordered" evidence="1">
    <location>
        <begin position="26"/>
        <end position="83"/>
    </location>
</feature>
<feature type="compositionally biased region" description="Polar residues" evidence="1">
    <location>
        <begin position="27"/>
        <end position="37"/>
    </location>
</feature>
<feature type="chain" id="PRO_5012590315" evidence="2">
    <location>
        <begin position="22"/>
        <end position="83"/>
    </location>
</feature>
<protein>
    <submittedName>
        <fullName evidence="3">Uncharacterized protein</fullName>
    </submittedName>
</protein>
<reference evidence="4" key="1">
    <citation type="submission" date="2016-11" db="EMBL/GenBank/DDBJ databases">
        <authorList>
            <person name="Varghese N."/>
            <person name="Submissions S."/>
        </authorList>
    </citation>
    <scope>NUCLEOTIDE SEQUENCE [LARGE SCALE GENOMIC DNA]</scope>
    <source>
        <strain evidence="4">DSM 100564</strain>
    </source>
</reference>
<name>A0A1M6FV58_9RHOB</name>
<keyword evidence="4" id="KW-1185">Reference proteome</keyword>
<dbReference type="AlphaFoldDB" id="A0A1M6FV58"/>
<dbReference type="EMBL" id="FQZQ01000004">
    <property type="protein sequence ID" value="SHJ01558.1"/>
    <property type="molecule type" value="Genomic_DNA"/>
</dbReference>
<evidence type="ECO:0000313" key="4">
    <source>
        <dbReference type="Proteomes" id="UP000183982"/>
    </source>
</evidence>
<evidence type="ECO:0000313" key="3">
    <source>
        <dbReference type="EMBL" id="SHJ01558.1"/>
    </source>
</evidence>
<proteinExistence type="predicted"/>
<organism evidence="3 4">
    <name type="scientific">Shimia gijangensis</name>
    <dbReference type="NCBI Taxonomy" id="1470563"/>
    <lineage>
        <taxon>Bacteria</taxon>
        <taxon>Pseudomonadati</taxon>
        <taxon>Pseudomonadota</taxon>
        <taxon>Alphaproteobacteria</taxon>
        <taxon>Rhodobacterales</taxon>
        <taxon>Roseobacteraceae</taxon>
    </lineage>
</organism>
<feature type="signal peptide" evidence="2">
    <location>
        <begin position="1"/>
        <end position="21"/>
    </location>
</feature>
<gene>
    <name evidence="3" type="ORF">SAMN05444000_104173</name>
</gene>
<evidence type="ECO:0000256" key="2">
    <source>
        <dbReference type="SAM" id="SignalP"/>
    </source>
</evidence>
<sequence>MFAKSLTAATALVLSASLAFAAAPTYEAQSTPSTPQVESYEVAGTNGMNRRGDRRDTRQDCRQSEGAVGKDKRDCKQDGRQGS</sequence>